<dbReference type="InterPro" id="IPR012946">
    <property type="entry name" value="X8"/>
</dbReference>
<keyword evidence="9" id="KW-0808">Transferase</keyword>
<dbReference type="Pfam" id="PF07983">
    <property type="entry name" value="X8"/>
    <property type="match status" value="1"/>
</dbReference>
<evidence type="ECO:0000256" key="1">
    <source>
        <dbReference type="ARBA" id="ARBA00004609"/>
    </source>
</evidence>
<evidence type="ECO:0000256" key="9">
    <source>
        <dbReference type="RuleBase" id="RU361209"/>
    </source>
</evidence>
<feature type="chain" id="PRO_5044966235" description="1,3-beta-glucanosyltransferase" evidence="9">
    <location>
        <begin position="21"/>
        <end position="541"/>
    </location>
</feature>
<dbReference type="SMART" id="SM00768">
    <property type="entry name" value="X8"/>
    <property type="match status" value="1"/>
</dbReference>
<comment type="similarity">
    <text evidence="2 9">Belongs to the glycosyl hydrolase 72 family.</text>
</comment>
<keyword evidence="7" id="KW-0325">Glycoprotein</keyword>
<dbReference type="PANTHER" id="PTHR31468:SF2">
    <property type="entry name" value="1,3-BETA-GLUCANOSYLTRANSFERASE GAS1"/>
    <property type="match status" value="1"/>
</dbReference>
<dbReference type="Gene3D" id="1.20.58.1040">
    <property type="match status" value="1"/>
</dbReference>
<comment type="function">
    <text evidence="9">Splits internally a 1,3-beta-glucan molecule and transfers the newly generated reducing end (the donor) to the non-reducing end of another 1,3-beta-glucan molecule (the acceptor) forming a 1,3-beta linkage, resulting in the elongation of 1,3-beta-glucan chains in the cell wall.</text>
</comment>
<dbReference type="Pfam" id="PF03198">
    <property type="entry name" value="Glyco_hydro_72"/>
    <property type="match status" value="1"/>
</dbReference>
<protein>
    <recommendedName>
        <fullName evidence="9">1,3-beta-glucanosyltransferase</fullName>
        <ecNumber evidence="9">2.4.1.-</ecNumber>
    </recommendedName>
</protein>
<evidence type="ECO:0000313" key="12">
    <source>
        <dbReference type="EMBL" id="KAH7045326.1"/>
    </source>
</evidence>
<dbReference type="Gene3D" id="3.20.20.80">
    <property type="entry name" value="Glycosidases"/>
    <property type="match status" value="1"/>
</dbReference>
<dbReference type="InterPro" id="IPR017853">
    <property type="entry name" value="GH"/>
</dbReference>
<dbReference type="PANTHER" id="PTHR31468">
    <property type="entry name" value="1,3-BETA-GLUCANOSYLTRANSFERASE GAS1"/>
    <property type="match status" value="1"/>
</dbReference>
<organism evidence="12 13">
    <name type="scientific">Macrophomina phaseolina</name>
    <dbReference type="NCBI Taxonomy" id="35725"/>
    <lineage>
        <taxon>Eukaryota</taxon>
        <taxon>Fungi</taxon>
        <taxon>Dikarya</taxon>
        <taxon>Ascomycota</taxon>
        <taxon>Pezizomycotina</taxon>
        <taxon>Dothideomycetes</taxon>
        <taxon>Dothideomycetes incertae sedis</taxon>
        <taxon>Botryosphaeriales</taxon>
        <taxon>Botryosphaeriaceae</taxon>
        <taxon>Macrophomina</taxon>
    </lineage>
</organism>
<keyword evidence="5 9" id="KW-0472">Membrane</keyword>
<keyword evidence="10" id="KW-1133">Transmembrane helix</keyword>
<proteinExistence type="inferred from homology"/>
<evidence type="ECO:0000256" key="4">
    <source>
        <dbReference type="ARBA" id="ARBA00022729"/>
    </source>
</evidence>
<evidence type="ECO:0000256" key="3">
    <source>
        <dbReference type="ARBA" id="ARBA00022622"/>
    </source>
</evidence>
<feature type="signal peptide" evidence="9">
    <location>
        <begin position="1"/>
        <end position="20"/>
    </location>
</feature>
<evidence type="ECO:0000256" key="5">
    <source>
        <dbReference type="ARBA" id="ARBA00023136"/>
    </source>
</evidence>
<keyword evidence="13" id="KW-1185">Reference proteome</keyword>
<evidence type="ECO:0000256" key="8">
    <source>
        <dbReference type="ARBA" id="ARBA00023288"/>
    </source>
</evidence>
<gene>
    <name evidence="12" type="ORF">B0J12DRAFT_577329</name>
</gene>
<sequence length="541" mass="57873">MKSVGVAALAGALFARSALADVPPIVIKGQKFFYSNNGTQFYMRGVAYQPEYNADAASASDDPNNRYIDPLADPETCKRDLEYLKELNTNTIRVYAVNPEMNHDECMTALQDAGIYVVADLSSPGRSIISDDPSWDDSLYDRYTSVIDALAPYNNTLGFFAGNEVSHRANNTDASAFVKAAVRDSKAYIAERNYRAIGVGYATNDDAEIREAMEDYFNCGSQEESVDFWGYNIYSWCGDSSFRESGYDEQVEKFADYPVPVFFAEYGCNVVQPRKFTDIPVLYGDQMNDVFSGGIVYMFHQEANDYGLVTIDGDTVSTLVDFNNYKSQIAKATPTGVNSADYEPTNTRQRDCPAVNTAWMATASPLPPRPNTELCRCMYNSLSCVASSDVEPENYGDIFGQVCGMSEEACAGIAANATTGTYGAYSMCNTTEQLGFVLNRYYELQDRADDACAFDGQATLKDAVEPSGECASLMDQAGEAGTATVSSSSGGSGAAATGSSGASAGAASGMQAPGRVAFGAAAGVGAYVVTAVLAGAGMILL</sequence>
<feature type="domain" description="X8" evidence="11">
    <location>
        <begin position="382"/>
        <end position="472"/>
    </location>
</feature>
<evidence type="ECO:0000256" key="2">
    <source>
        <dbReference type="ARBA" id="ARBA00007528"/>
    </source>
</evidence>
<dbReference type="Proteomes" id="UP000774617">
    <property type="component" value="Unassembled WGS sequence"/>
</dbReference>
<name>A0ABQ8G5K5_9PEZI</name>
<reference evidence="12 13" key="1">
    <citation type="journal article" date="2021" name="Nat. Commun.">
        <title>Genetic determinants of endophytism in the Arabidopsis root mycobiome.</title>
        <authorList>
            <person name="Mesny F."/>
            <person name="Miyauchi S."/>
            <person name="Thiergart T."/>
            <person name="Pickel B."/>
            <person name="Atanasova L."/>
            <person name="Karlsson M."/>
            <person name="Huettel B."/>
            <person name="Barry K.W."/>
            <person name="Haridas S."/>
            <person name="Chen C."/>
            <person name="Bauer D."/>
            <person name="Andreopoulos W."/>
            <person name="Pangilinan J."/>
            <person name="LaButti K."/>
            <person name="Riley R."/>
            <person name="Lipzen A."/>
            <person name="Clum A."/>
            <person name="Drula E."/>
            <person name="Henrissat B."/>
            <person name="Kohler A."/>
            <person name="Grigoriev I.V."/>
            <person name="Martin F.M."/>
            <person name="Hacquard S."/>
        </authorList>
    </citation>
    <scope>NUCLEOTIDE SEQUENCE [LARGE SCALE GENOMIC DNA]</scope>
    <source>
        <strain evidence="12 13">MPI-SDFR-AT-0080</strain>
    </source>
</reference>
<dbReference type="EMBL" id="JAGTJR010000019">
    <property type="protein sequence ID" value="KAH7045326.1"/>
    <property type="molecule type" value="Genomic_DNA"/>
</dbReference>
<keyword evidence="8 9" id="KW-0449">Lipoprotein</keyword>
<dbReference type="InterPro" id="IPR004886">
    <property type="entry name" value="Glucanosyltransferase"/>
</dbReference>
<keyword evidence="4 9" id="KW-0732">Signal</keyword>
<keyword evidence="6" id="KW-1015">Disulfide bond</keyword>
<keyword evidence="10" id="KW-0812">Transmembrane</keyword>
<comment type="caution">
    <text evidence="12">The sequence shown here is derived from an EMBL/GenBank/DDBJ whole genome shotgun (WGS) entry which is preliminary data.</text>
</comment>
<comment type="subcellular location">
    <subcellularLocation>
        <location evidence="1 9">Cell membrane</location>
        <topology evidence="1 9">Lipid-anchor</topology>
        <topology evidence="1 9">GPI-anchor</topology>
    </subcellularLocation>
</comment>
<evidence type="ECO:0000256" key="10">
    <source>
        <dbReference type="SAM" id="Phobius"/>
    </source>
</evidence>
<evidence type="ECO:0000256" key="7">
    <source>
        <dbReference type="ARBA" id="ARBA00023180"/>
    </source>
</evidence>
<evidence type="ECO:0000313" key="13">
    <source>
        <dbReference type="Proteomes" id="UP000774617"/>
    </source>
</evidence>
<feature type="transmembrane region" description="Helical" evidence="10">
    <location>
        <begin position="516"/>
        <end position="540"/>
    </location>
</feature>
<accession>A0ABQ8G5K5</accession>
<keyword evidence="3 9" id="KW-0336">GPI-anchor</keyword>
<dbReference type="EC" id="2.4.1.-" evidence="9"/>
<evidence type="ECO:0000259" key="11">
    <source>
        <dbReference type="SMART" id="SM00768"/>
    </source>
</evidence>
<dbReference type="SUPFAM" id="SSF51445">
    <property type="entry name" value="(Trans)glycosidases"/>
    <property type="match status" value="1"/>
</dbReference>
<evidence type="ECO:0000256" key="6">
    <source>
        <dbReference type="ARBA" id="ARBA00023157"/>
    </source>
</evidence>